<evidence type="ECO:0000256" key="1">
    <source>
        <dbReference type="ARBA" id="ARBA00022679"/>
    </source>
</evidence>
<keyword evidence="5" id="KW-0378">Hydrolase</keyword>
<dbReference type="GO" id="GO:0003964">
    <property type="term" value="F:RNA-directed DNA polymerase activity"/>
    <property type="evidence" value="ECO:0007669"/>
    <property type="project" value="UniProtKB-KW"/>
</dbReference>
<dbReference type="SUPFAM" id="SSF56672">
    <property type="entry name" value="DNA/RNA polymerases"/>
    <property type="match status" value="1"/>
</dbReference>
<organism evidence="9 10">
    <name type="scientific">Cucumis melo var. makuwa</name>
    <name type="common">Oriental melon</name>
    <dbReference type="NCBI Taxonomy" id="1194695"/>
    <lineage>
        <taxon>Eukaryota</taxon>
        <taxon>Viridiplantae</taxon>
        <taxon>Streptophyta</taxon>
        <taxon>Embryophyta</taxon>
        <taxon>Tracheophyta</taxon>
        <taxon>Spermatophyta</taxon>
        <taxon>Magnoliopsida</taxon>
        <taxon>eudicotyledons</taxon>
        <taxon>Gunneridae</taxon>
        <taxon>Pentapetalae</taxon>
        <taxon>rosids</taxon>
        <taxon>fabids</taxon>
        <taxon>Cucurbitales</taxon>
        <taxon>Cucurbitaceae</taxon>
        <taxon>Benincaseae</taxon>
        <taxon>Cucumis</taxon>
    </lineage>
</organism>
<feature type="chain" id="PRO_5022852945" description="Reverse transcriptase RNase H-like domain-containing protein" evidence="7">
    <location>
        <begin position="19"/>
        <end position="133"/>
    </location>
</feature>
<protein>
    <recommendedName>
        <fullName evidence="8">Reverse transcriptase RNase H-like domain-containing protein</fullName>
    </recommendedName>
</protein>
<dbReference type="GO" id="GO:0016787">
    <property type="term" value="F:hydrolase activity"/>
    <property type="evidence" value="ECO:0007669"/>
    <property type="project" value="UniProtKB-KW"/>
</dbReference>
<evidence type="ECO:0000313" key="9">
    <source>
        <dbReference type="EMBL" id="KAA0054775.1"/>
    </source>
</evidence>
<evidence type="ECO:0000256" key="5">
    <source>
        <dbReference type="ARBA" id="ARBA00022801"/>
    </source>
</evidence>
<sequence length="133" mass="15457">MSLWYIYILLNTFRLVQCARDVSKVGEGIVLRHKISNAGLEVNLTKTYLDKVVHPIYYASKTLNKAQENYTTIEKELLSVVFAIEKFGSSKVFDLEIIDRKGIDNQVADHFSHLNNETFQREKKEIEDEFPDE</sequence>
<evidence type="ECO:0000256" key="2">
    <source>
        <dbReference type="ARBA" id="ARBA00022695"/>
    </source>
</evidence>
<keyword evidence="1" id="KW-0808">Transferase</keyword>
<evidence type="ECO:0000256" key="3">
    <source>
        <dbReference type="ARBA" id="ARBA00022722"/>
    </source>
</evidence>
<dbReference type="OrthoDB" id="1934793at2759"/>
<evidence type="ECO:0000259" key="8">
    <source>
        <dbReference type="Pfam" id="PF17917"/>
    </source>
</evidence>
<dbReference type="InterPro" id="IPR041373">
    <property type="entry name" value="RT_RNaseH"/>
</dbReference>
<evidence type="ECO:0000256" key="4">
    <source>
        <dbReference type="ARBA" id="ARBA00022759"/>
    </source>
</evidence>
<keyword evidence="3" id="KW-0540">Nuclease</keyword>
<gene>
    <name evidence="9" type="ORF">E6C27_scaffold437G00580</name>
</gene>
<feature type="domain" description="Reverse transcriptase RNase H-like" evidence="8">
    <location>
        <begin position="29"/>
        <end position="87"/>
    </location>
</feature>
<dbReference type="PANTHER" id="PTHR34072">
    <property type="entry name" value="ENZYMATIC POLYPROTEIN-RELATED"/>
    <property type="match status" value="1"/>
</dbReference>
<reference evidence="9 10" key="1">
    <citation type="submission" date="2019-08" db="EMBL/GenBank/DDBJ databases">
        <title>Draft genome sequences of two oriental melons (Cucumis melo L. var makuwa).</title>
        <authorList>
            <person name="Kwon S.-Y."/>
        </authorList>
    </citation>
    <scope>NUCLEOTIDE SEQUENCE [LARGE SCALE GENOMIC DNA]</scope>
    <source>
        <strain evidence="10">cv. SW 3</strain>
        <tissue evidence="9">Leaf</tissue>
    </source>
</reference>
<evidence type="ECO:0000256" key="7">
    <source>
        <dbReference type="SAM" id="SignalP"/>
    </source>
</evidence>
<keyword evidence="7" id="KW-0732">Signal</keyword>
<keyword evidence="2" id="KW-0548">Nucleotidyltransferase</keyword>
<feature type="signal peptide" evidence="7">
    <location>
        <begin position="1"/>
        <end position="18"/>
    </location>
</feature>
<comment type="caution">
    <text evidence="9">The sequence shown here is derived from an EMBL/GenBank/DDBJ whole genome shotgun (WGS) entry which is preliminary data.</text>
</comment>
<dbReference type="PANTHER" id="PTHR34072:SF57">
    <property type="entry name" value="RNA-DIRECTED DNA POLYMERASE"/>
    <property type="match status" value="1"/>
</dbReference>
<keyword evidence="4" id="KW-0255">Endonuclease</keyword>
<evidence type="ECO:0000313" key="10">
    <source>
        <dbReference type="Proteomes" id="UP000321393"/>
    </source>
</evidence>
<dbReference type="AlphaFoldDB" id="A0A5A7UM64"/>
<dbReference type="Proteomes" id="UP000321393">
    <property type="component" value="Unassembled WGS sequence"/>
</dbReference>
<keyword evidence="6" id="KW-0695">RNA-directed DNA polymerase</keyword>
<dbReference type="InterPro" id="IPR043502">
    <property type="entry name" value="DNA/RNA_pol_sf"/>
</dbReference>
<dbReference type="GO" id="GO:0004519">
    <property type="term" value="F:endonuclease activity"/>
    <property type="evidence" value="ECO:0007669"/>
    <property type="project" value="UniProtKB-KW"/>
</dbReference>
<evidence type="ECO:0000256" key="6">
    <source>
        <dbReference type="ARBA" id="ARBA00022918"/>
    </source>
</evidence>
<name>A0A5A7UM64_CUCMM</name>
<dbReference type="EMBL" id="SSTE01008669">
    <property type="protein sequence ID" value="KAA0054775.1"/>
    <property type="molecule type" value="Genomic_DNA"/>
</dbReference>
<accession>A0A5A7UM64</accession>
<dbReference type="Pfam" id="PF17917">
    <property type="entry name" value="RT_RNaseH"/>
    <property type="match status" value="1"/>
</dbReference>
<proteinExistence type="predicted"/>